<dbReference type="CDD" id="cd08204">
    <property type="entry name" value="ArfGap"/>
    <property type="match status" value="1"/>
</dbReference>
<comment type="caution">
    <text evidence="5">The sequence shown here is derived from an EMBL/GenBank/DDBJ whole genome shotgun (WGS) entry which is preliminary data.</text>
</comment>
<name>A0A8J5QN77_9ASCO</name>
<dbReference type="SMART" id="SM00105">
    <property type="entry name" value="ArfGap"/>
    <property type="match status" value="1"/>
</dbReference>
<feature type="compositionally biased region" description="Low complexity" evidence="2">
    <location>
        <begin position="362"/>
        <end position="392"/>
    </location>
</feature>
<dbReference type="InterPro" id="IPR015940">
    <property type="entry name" value="UBA"/>
</dbReference>
<evidence type="ECO:0000313" key="5">
    <source>
        <dbReference type="EMBL" id="KAG7664599.1"/>
    </source>
</evidence>
<keyword evidence="1" id="KW-0479">Metal-binding</keyword>
<gene>
    <name evidence="5" type="ORF">J8A68_001894</name>
</gene>
<feature type="region of interest" description="Disordered" evidence="2">
    <location>
        <begin position="362"/>
        <end position="460"/>
    </location>
</feature>
<protein>
    <submittedName>
        <fullName evidence="5">GTS1</fullName>
    </submittedName>
</protein>
<dbReference type="InterPro" id="IPR001164">
    <property type="entry name" value="ArfGAP_dom"/>
</dbReference>
<feature type="compositionally biased region" description="Low complexity" evidence="2">
    <location>
        <begin position="404"/>
        <end position="449"/>
    </location>
</feature>
<accession>A0A8J5QN77</accession>
<feature type="compositionally biased region" description="Low complexity" evidence="2">
    <location>
        <begin position="237"/>
        <end position="258"/>
    </location>
</feature>
<dbReference type="PROSITE" id="PS50030">
    <property type="entry name" value="UBA"/>
    <property type="match status" value="1"/>
</dbReference>
<reference evidence="5 6" key="1">
    <citation type="journal article" date="2021" name="DNA Res.">
        <title>Genome analysis of Candida subhashii reveals its hybrid nature and dual mitochondrial genome conformations.</title>
        <authorList>
            <person name="Mixao V."/>
            <person name="Hegedusova E."/>
            <person name="Saus E."/>
            <person name="Pryszcz L.P."/>
            <person name="Cillingova A."/>
            <person name="Nosek J."/>
            <person name="Gabaldon T."/>
        </authorList>
    </citation>
    <scope>NUCLEOTIDE SEQUENCE [LARGE SCALE GENOMIC DNA]</scope>
    <source>
        <strain evidence="5 6">CBS 10753</strain>
    </source>
</reference>
<keyword evidence="1" id="KW-0863">Zinc-finger</keyword>
<dbReference type="GO" id="GO:0008270">
    <property type="term" value="F:zinc ion binding"/>
    <property type="evidence" value="ECO:0007669"/>
    <property type="project" value="UniProtKB-KW"/>
</dbReference>
<dbReference type="Proteomes" id="UP000694255">
    <property type="component" value="Unassembled WGS sequence"/>
</dbReference>
<organism evidence="5 6">
    <name type="scientific">[Candida] subhashii</name>
    <dbReference type="NCBI Taxonomy" id="561895"/>
    <lineage>
        <taxon>Eukaryota</taxon>
        <taxon>Fungi</taxon>
        <taxon>Dikarya</taxon>
        <taxon>Ascomycota</taxon>
        <taxon>Saccharomycotina</taxon>
        <taxon>Pichiomycetes</taxon>
        <taxon>Debaryomycetaceae</taxon>
        <taxon>Spathaspora</taxon>
    </lineage>
</organism>
<dbReference type="PROSITE" id="PS50115">
    <property type="entry name" value="ARFGAP"/>
    <property type="match status" value="1"/>
</dbReference>
<feature type="compositionally biased region" description="Polar residues" evidence="2">
    <location>
        <begin position="393"/>
        <end position="403"/>
    </location>
</feature>
<evidence type="ECO:0000256" key="2">
    <source>
        <dbReference type="SAM" id="MobiDB-lite"/>
    </source>
</evidence>
<dbReference type="PANTHER" id="PTHR45705:SF9">
    <property type="entry name" value="PROTEIN GTS1"/>
    <property type="match status" value="1"/>
</dbReference>
<evidence type="ECO:0000313" key="6">
    <source>
        <dbReference type="Proteomes" id="UP000694255"/>
    </source>
</evidence>
<dbReference type="FunFam" id="1.10.220.150:FF:000027">
    <property type="entry name" value="Gts1p"/>
    <property type="match status" value="1"/>
</dbReference>
<keyword evidence="1" id="KW-0862">Zinc</keyword>
<feature type="region of interest" description="Disordered" evidence="2">
    <location>
        <begin position="220"/>
        <end position="270"/>
    </location>
</feature>
<dbReference type="EMBL" id="JAGSYN010000070">
    <property type="protein sequence ID" value="KAG7664599.1"/>
    <property type="molecule type" value="Genomic_DNA"/>
</dbReference>
<keyword evidence="6" id="KW-1185">Reference proteome</keyword>
<dbReference type="PANTHER" id="PTHR45705">
    <property type="entry name" value="FI20236P1"/>
    <property type="match status" value="1"/>
</dbReference>
<feature type="region of interest" description="Disordered" evidence="2">
    <location>
        <begin position="134"/>
        <end position="160"/>
    </location>
</feature>
<feature type="domain" description="UBA" evidence="3">
    <location>
        <begin position="176"/>
        <end position="219"/>
    </location>
</feature>
<sequence>MSLRKQQKNTEKQLIDIVNSRVNENKCGECGNSYPTWASYNLGILLCGRCASVHRKLLGPPNKDISKVKSLTLDTWTEQQMENLRRIGNKKAKKKWNPKRVPFPYDADDDVTVVEQYIRDKYINGKFRDDNIENADYDDRSSKYSEEEVNRRSRSNSAASRTVIPRLTYRKLTTFEYTQYPMQVSKIMGFGYNDKDAVLESLLLTNGNIDKALDILEQESKINPNKTERPPDLPRRPTVSSTASGAATPSAAGITPTGSSGASQQQQKANEWWNPHGAAAAPPASSTPQIYQYTDPLTGQVSYIDSNGQEYLDPNNPQHQQQLMQMTNPQLVAQQTAKQGILSLYNQPTQFMTNVAAPVSQVPQGQQTQQSLPQQQVPQQQVPQQQQQPQQQFGFNQASFQQTGFAPQIQGQFPQQGQPGSAQPGQFTGFAPTQQQQQQQQMYPYRQQGAGTGQQSYWGQ</sequence>
<feature type="compositionally biased region" description="Basic and acidic residues" evidence="2">
    <location>
        <begin position="134"/>
        <end position="151"/>
    </location>
</feature>
<dbReference type="SMART" id="SM00165">
    <property type="entry name" value="UBA"/>
    <property type="match status" value="1"/>
</dbReference>
<dbReference type="RefSeq" id="XP_049264831.1">
    <property type="nucleotide sequence ID" value="XM_049405585.1"/>
</dbReference>
<dbReference type="GeneID" id="73468695"/>
<proteinExistence type="predicted"/>
<evidence type="ECO:0000256" key="1">
    <source>
        <dbReference type="PROSITE-ProRule" id="PRU00288"/>
    </source>
</evidence>
<feature type="compositionally biased region" description="Basic and acidic residues" evidence="2">
    <location>
        <begin position="220"/>
        <end position="235"/>
    </location>
</feature>
<dbReference type="OrthoDB" id="10266696at2759"/>
<dbReference type="InterPro" id="IPR051718">
    <property type="entry name" value="ARF_GTPase-activating"/>
</dbReference>
<dbReference type="AlphaFoldDB" id="A0A8J5QN77"/>
<evidence type="ECO:0000259" key="4">
    <source>
        <dbReference type="PROSITE" id="PS50115"/>
    </source>
</evidence>
<evidence type="ECO:0000259" key="3">
    <source>
        <dbReference type="PROSITE" id="PS50030"/>
    </source>
</evidence>
<dbReference type="GO" id="GO:0005737">
    <property type="term" value="C:cytoplasm"/>
    <property type="evidence" value="ECO:0007669"/>
    <property type="project" value="TreeGrafter"/>
</dbReference>
<dbReference type="Pfam" id="PF01412">
    <property type="entry name" value="ArfGap"/>
    <property type="match status" value="1"/>
</dbReference>
<dbReference type="GO" id="GO:0005096">
    <property type="term" value="F:GTPase activator activity"/>
    <property type="evidence" value="ECO:0007669"/>
    <property type="project" value="InterPro"/>
</dbReference>
<feature type="domain" description="Arf-GAP" evidence="4">
    <location>
        <begin position="12"/>
        <end position="137"/>
    </location>
</feature>